<dbReference type="InterPro" id="IPR027417">
    <property type="entry name" value="P-loop_NTPase"/>
</dbReference>
<dbReference type="PANTHER" id="PTHR19211">
    <property type="entry name" value="ATP-BINDING TRANSPORT PROTEIN-RELATED"/>
    <property type="match status" value="1"/>
</dbReference>
<reference evidence="4" key="1">
    <citation type="submission" date="2020-11" db="EMBL/GenBank/DDBJ databases">
        <authorList>
            <person name="Tran Van P."/>
        </authorList>
    </citation>
    <scope>NUCLEOTIDE SEQUENCE</scope>
</reference>
<feature type="compositionally biased region" description="Basic and acidic residues" evidence="2">
    <location>
        <begin position="1"/>
        <end position="18"/>
    </location>
</feature>
<feature type="compositionally biased region" description="Basic and acidic residues" evidence="2">
    <location>
        <begin position="30"/>
        <end position="40"/>
    </location>
</feature>
<evidence type="ECO:0000256" key="1">
    <source>
        <dbReference type="ARBA" id="ARBA00022737"/>
    </source>
</evidence>
<dbReference type="InterPro" id="IPR050611">
    <property type="entry name" value="ABCF"/>
</dbReference>
<evidence type="ECO:0000313" key="4">
    <source>
        <dbReference type="EMBL" id="CAD7204544.1"/>
    </source>
</evidence>
<feature type="region of interest" description="Disordered" evidence="2">
    <location>
        <begin position="1"/>
        <end position="52"/>
    </location>
</feature>
<dbReference type="PANTHER" id="PTHR19211:SF15">
    <property type="entry name" value="ATP-BINDING CASSETTE SUB-FAMILY F MEMBER 2"/>
    <property type="match status" value="1"/>
</dbReference>
<accession>A0A7R8ZCJ4</accession>
<dbReference type="InterPro" id="IPR003439">
    <property type="entry name" value="ABC_transporter-like_ATP-bd"/>
</dbReference>
<evidence type="ECO:0000259" key="3">
    <source>
        <dbReference type="Pfam" id="PF00005"/>
    </source>
</evidence>
<keyword evidence="1" id="KW-0677">Repeat</keyword>
<gene>
    <name evidence="4" type="ORF">TDIB3V08_LOCUS10701</name>
</gene>
<dbReference type="SUPFAM" id="SSF52540">
    <property type="entry name" value="P-loop containing nucleoside triphosphate hydrolases"/>
    <property type="match status" value="1"/>
</dbReference>
<dbReference type="GO" id="GO:0005524">
    <property type="term" value="F:ATP binding"/>
    <property type="evidence" value="ECO:0007669"/>
    <property type="project" value="InterPro"/>
</dbReference>
<dbReference type="AlphaFoldDB" id="A0A7R8ZCJ4"/>
<protein>
    <recommendedName>
        <fullName evidence="3">ABC transporter domain-containing protein</fullName>
    </recommendedName>
</protein>
<name>A0A7R8ZCJ4_TIMDO</name>
<sequence>MPSDAKKKQQQKKKEAAKARQTGRKPLGIKSEDGSVDKEQSPTLDSYDLNGYEENGEDISQEVYLSVKTPVTEALCRKLESDAKLNAEARACTGSLAVHPRSRDIKIDMLSISFHGHELLQDTVVELNCGRRYGLLGLNGSGKSTLLSVLGNREVPIPEHIDIFHLTREMPASDKSALKCVMEVDEERTRLERLAEILVACEDEESQEQLMDIYERLDDISADTAEMRAAWILHGLGFTKEMQNQKTKDFSGIFKKRNRISSLIYFMC</sequence>
<feature type="domain" description="ABC transporter" evidence="3">
    <location>
        <begin position="121"/>
        <end position="261"/>
    </location>
</feature>
<dbReference type="GO" id="GO:0016887">
    <property type="term" value="F:ATP hydrolysis activity"/>
    <property type="evidence" value="ECO:0007669"/>
    <property type="project" value="InterPro"/>
</dbReference>
<evidence type="ECO:0000256" key="2">
    <source>
        <dbReference type="SAM" id="MobiDB-lite"/>
    </source>
</evidence>
<dbReference type="Gene3D" id="3.40.50.300">
    <property type="entry name" value="P-loop containing nucleotide triphosphate hydrolases"/>
    <property type="match status" value="1"/>
</dbReference>
<organism evidence="4">
    <name type="scientific">Timema douglasi</name>
    <name type="common">Walking stick</name>
    <dbReference type="NCBI Taxonomy" id="61478"/>
    <lineage>
        <taxon>Eukaryota</taxon>
        <taxon>Metazoa</taxon>
        <taxon>Ecdysozoa</taxon>
        <taxon>Arthropoda</taxon>
        <taxon>Hexapoda</taxon>
        <taxon>Insecta</taxon>
        <taxon>Pterygota</taxon>
        <taxon>Neoptera</taxon>
        <taxon>Polyneoptera</taxon>
        <taxon>Phasmatodea</taxon>
        <taxon>Timematodea</taxon>
        <taxon>Timematoidea</taxon>
        <taxon>Timematidae</taxon>
        <taxon>Timema</taxon>
    </lineage>
</organism>
<dbReference type="Pfam" id="PF00005">
    <property type="entry name" value="ABC_tran"/>
    <property type="match status" value="1"/>
</dbReference>
<dbReference type="EMBL" id="OA572588">
    <property type="protein sequence ID" value="CAD7204544.1"/>
    <property type="molecule type" value="Genomic_DNA"/>
</dbReference>
<proteinExistence type="predicted"/>